<dbReference type="EMBL" id="QAID01000040">
    <property type="protein sequence ID" value="MDN4578884.1"/>
    <property type="molecule type" value="Genomic_DNA"/>
</dbReference>
<dbReference type="Gene3D" id="3.60.110.10">
    <property type="entry name" value="Carbon-nitrogen hydrolase"/>
    <property type="match status" value="1"/>
</dbReference>
<reference evidence="3" key="1">
    <citation type="submission" date="2018-04" db="EMBL/GenBank/DDBJ databases">
        <authorList>
            <person name="Jy Z."/>
        </authorList>
    </citation>
    <scope>NUCLEOTIDE SEQUENCE</scope>
    <source>
        <strain evidence="4">AS13</strain>
        <strain evidence="3">LA18</strain>
    </source>
</reference>
<feature type="domain" description="CN hydrolase" evidence="2">
    <location>
        <begin position="296"/>
        <end position="384"/>
    </location>
</feature>
<name>A0AAW7MH08_9BURK</name>
<evidence type="ECO:0000256" key="1">
    <source>
        <dbReference type="SAM" id="Phobius"/>
    </source>
</evidence>
<dbReference type="SUPFAM" id="SSF56317">
    <property type="entry name" value="Carbon-nitrogen hydrolase"/>
    <property type="match status" value="1"/>
</dbReference>
<keyword evidence="1" id="KW-0812">Transmembrane</keyword>
<keyword evidence="1" id="KW-0472">Membrane</keyword>
<evidence type="ECO:0000313" key="4">
    <source>
        <dbReference type="EMBL" id="MDN4578884.1"/>
    </source>
</evidence>
<dbReference type="InterPro" id="IPR003010">
    <property type="entry name" value="C-N_Hydrolase"/>
</dbReference>
<dbReference type="PROSITE" id="PS51257">
    <property type="entry name" value="PROKAR_LIPOPROTEIN"/>
    <property type="match status" value="1"/>
</dbReference>
<dbReference type="InterPro" id="IPR036526">
    <property type="entry name" value="C-N_Hydrolase_sf"/>
</dbReference>
<dbReference type="Proteomes" id="UP001172788">
    <property type="component" value="Unassembled WGS sequence"/>
</dbReference>
<protein>
    <recommendedName>
        <fullName evidence="2">CN hydrolase domain-containing protein</fullName>
    </recommendedName>
</protein>
<keyword evidence="5" id="KW-1185">Reference proteome</keyword>
<proteinExistence type="predicted"/>
<sequence length="396" mass="42297">MMPVRRVSANLAVMVAISLACGLSWGWERAPYGIALSVFVPLLWSASGSRSGAFMVMTAYFLATSRGLPHGTGIFFASAAPAWFGWALWLTAASGNAGIWAACWARSKHKRCAGLLAALVLTTIPPVGIFGWANPLTSAGFIFPALGFAGLFALTTVWISVIADHRRLAMLGAAIAVAANIGNMSASAQAPALWVAKDTHFGRLGGDGDDFRAMYERVTATQEMADELPPGATLVLPETFLGLLTAGGMPLLEDLRATVASKGGRLIVGAQVFSRPGSLDTDNVLFVVDASGVTQMRQRIPVPVGMWHPWAAGSTNAYPFAAGVHRVDGRQVAYLICYEQLLMLPVLTSFWHRPEVLIGAANDWWARDTSIPTIQAQVMSAWARLFDVPVIRATNL</sequence>
<feature type="transmembrane region" description="Helical" evidence="1">
    <location>
        <begin position="7"/>
        <end position="25"/>
    </location>
</feature>
<evidence type="ECO:0000313" key="3">
    <source>
        <dbReference type="EMBL" id="MDN4572038.1"/>
    </source>
</evidence>
<evidence type="ECO:0000313" key="6">
    <source>
        <dbReference type="Proteomes" id="UP001172791"/>
    </source>
</evidence>
<feature type="transmembrane region" description="Helical" evidence="1">
    <location>
        <begin position="86"/>
        <end position="105"/>
    </location>
</feature>
<comment type="caution">
    <text evidence="3">The sequence shown here is derived from an EMBL/GenBank/DDBJ whole genome shotgun (WGS) entry which is preliminary data.</text>
</comment>
<evidence type="ECO:0000313" key="5">
    <source>
        <dbReference type="Proteomes" id="UP001172788"/>
    </source>
</evidence>
<feature type="transmembrane region" description="Helical" evidence="1">
    <location>
        <begin position="112"/>
        <end position="133"/>
    </location>
</feature>
<dbReference type="AlphaFoldDB" id="A0AAW7MH08"/>
<keyword evidence="1" id="KW-1133">Transmembrane helix</keyword>
<dbReference type="EMBL" id="QAIC01000024">
    <property type="protein sequence ID" value="MDN4572038.1"/>
    <property type="molecule type" value="Genomic_DNA"/>
</dbReference>
<gene>
    <name evidence="3" type="ORF">DBA34_01970</name>
    <name evidence="4" type="ORF">DBB29_12240</name>
</gene>
<dbReference type="Pfam" id="PF00795">
    <property type="entry name" value="CN_hydrolase"/>
    <property type="match status" value="1"/>
</dbReference>
<dbReference type="Proteomes" id="UP001172791">
    <property type="component" value="Unassembled WGS sequence"/>
</dbReference>
<organism evidence="3 6">
    <name type="scientific">Pandoraea cepalis</name>
    <dbReference type="NCBI Taxonomy" id="2508294"/>
    <lineage>
        <taxon>Bacteria</taxon>
        <taxon>Pseudomonadati</taxon>
        <taxon>Pseudomonadota</taxon>
        <taxon>Betaproteobacteria</taxon>
        <taxon>Burkholderiales</taxon>
        <taxon>Burkholderiaceae</taxon>
        <taxon>Pandoraea</taxon>
    </lineage>
</organism>
<feature type="transmembrane region" description="Helical" evidence="1">
    <location>
        <begin position="139"/>
        <end position="161"/>
    </location>
</feature>
<accession>A0AAW7MH08</accession>
<evidence type="ECO:0000259" key="2">
    <source>
        <dbReference type="Pfam" id="PF00795"/>
    </source>
</evidence>